<reference evidence="9" key="1">
    <citation type="submission" date="2023-07" db="EMBL/GenBank/DDBJ databases">
        <title>Verminephrobacter genomes.</title>
        <authorList>
            <person name="Lund M.B."/>
        </authorList>
    </citation>
    <scope>NUCLEOTIDE SEQUENCE [LARGE SCALE GENOMIC DNA]</scope>
    <source>
        <strain evidence="9">AtM5-05</strain>
    </source>
</reference>
<dbReference type="RefSeq" id="WP_010104159.1">
    <property type="nucleotide sequence ID" value="NZ_QZCW01000003.1"/>
</dbReference>
<protein>
    <recommendedName>
        <fullName evidence="4">aldehyde dehydrogenase (NAD(+))</fullName>
        <ecNumber evidence="4">1.2.1.3</ecNumber>
    </recommendedName>
</protein>
<dbReference type="InterPro" id="IPR016163">
    <property type="entry name" value="Ald_DH_C"/>
</dbReference>
<sequence length="511" mass="53412">MSTPPATSLAHDVDQLLQRLGVPRAAYTGGDLLVHSPITGEAIGAVPQSTLAEASAAIGRAHAAFLVWRSVPAPRRGELVRLLGEELRAAKADLGLLVTLEVGKIPSEGLGEVQEMIDICDFAVGLSRQLYGLGIATERPGHRMMETWHPLGVCGVITAFNFPVAVWSWNAALALVCGDPVVCKPSEKTPLTALAVHAIARRALARFGAAPEGLLELLIGARAVGQLLVDDARVAVLSATGSSAMGRAVGPRLAARFARGILELGGNNAAIVAPSADLDLALRGLAFSAMGTAGQRCTTLRRLFVHDSVYDALVPRLIAVYDRVPVGDPRTPGTLVGPLIDRTAFDDMQAALLQSRALNATVHGGHREAGIAGDAAYYVRPALVELAQHMGPALHETFAPILYVLRYQSLDDAIAWNNAVGAGLSSSIFTLDVREAERFMSATGSDCGIANVNIGPSGAEIGGAFGGEKETGGGREAGSDSWKAYMRRATNTINYSSALPLAQGVAFDIGD</sequence>
<organism evidence="8 9">
    <name type="scientific">Verminephrobacter aporrectodeae subsp. tuberculatae</name>
    <dbReference type="NCBI Taxonomy" id="1110392"/>
    <lineage>
        <taxon>Bacteria</taxon>
        <taxon>Pseudomonadati</taxon>
        <taxon>Pseudomonadota</taxon>
        <taxon>Betaproteobacteria</taxon>
        <taxon>Burkholderiales</taxon>
        <taxon>Comamonadaceae</taxon>
        <taxon>Verminephrobacter</taxon>
    </lineage>
</organism>
<name>A0ABT3KXA8_9BURK</name>
<dbReference type="Gene3D" id="3.40.605.10">
    <property type="entry name" value="Aldehyde Dehydrogenase, Chain A, domain 1"/>
    <property type="match status" value="1"/>
</dbReference>
<dbReference type="CDD" id="cd07130">
    <property type="entry name" value="ALDH_F7_AASADH"/>
    <property type="match status" value="1"/>
</dbReference>
<evidence type="ECO:0000259" key="7">
    <source>
        <dbReference type="Pfam" id="PF00171"/>
    </source>
</evidence>
<comment type="caution">
    <text evidence="8">The sequence shown here is derived from an EMBL/GenBank/DDBJ whole genome shotgun (WGS) entry which is preliminary data.</text>
</comment>
<feature type="active site" evidence="5">
    <location>
        <position position="263"/>
    </location>
</feature>
<dbReference type="PROSITE" id="PS00687">
    <property type="entry name" value="ALDEHYDE_DEHYDR_GLU"/>
    <property type="match status" value="1"/>
</dbReference>
<feature type="domain" description="Aldehyde dehydrogenase" evidence="7">
    <location>
        <begin position="33"/>
        <end position="488"/>
    </location>
</feature>
<comment type="subunit">
    <text evidence="1">Homotetramer.</text>
</comment>
<dbReference type="PANTHER" id="PTHR43521">
    <property type="entry name" value="ALPHA-AMINOADIPIC SEMIALDEHYDE DEHYDROGENASE"/>
    <property type="match status" value="1"/>
</dbReference>
<evidence type="ECO:0000256" key="4">
    <source>
        <dbReference type="ARBA" id="ARBA00024226"/>
    </source>
</evidence>
<evidence type="ECO:0000256" key="6">
    <source>
        <dbReference type="RuleBase" id="RU003345"/>
    </source>
</evidence>
<dbReference type="Proteomes" id="UP001208935">
    <property type="component" value="Unassembled WGS sequence"/>
</dbReference>
<dbReference type="InterPro" id="IPR015590">
    <property type="entry name" value="Aldehyde_DH_dom"/>
</dbReference>
<dbReference type="InterPro" id="IPR016161">
    <property type="entry name" value="Ald_DH/histidinol_DH"/>
</dbReference>
<dbReference type="SUPFAM" id="SSF53720">
    <property type="entry name" value="ALDH-like"/>
    <property type="match status" value="1"/>
</dbReference>
<dbReference type="InterPro" id="IPR029510">
    <property type="entry name" value="Ald_DH_CS_GLU"/>
</dbReference>
<dbReference type="Gene3D" id="3.40.309.10">
    <property type="entry name" value="Aldehyde Dehydrogenase, Chain A, domain 2"/>
    <property type="match status" value="1"/>
</dbReference>
<keyword evidence="3" id="KW-0520">NAD</keyword>
<dbReference type="EC" id="1.2.1.3" evidence="4"/>
<proteinExistence type="inferred from homology"/>
<evidence type="ECO:0000313" key="9">
    <source>
        <dbReference type="Proteomes" id="UP001208935"/>
    </source>
</evidence>
<accession>A0ABT3KXA8</accession>
<keyword evidence="2 6" id="KW-0560">Oxidoreductase</keyword>
<evidence type="ECO:0000256" key="2">
    <source>
        <dbReference type="ARBA" id="ARBA00023002"/>
    </source>
</evidence>
<keyword evidence="9" id="KW-1185">Reference proteome</keyword>
<evidence type="ECO:0000256" key="1">
    <source>
        <dbReference type="ARBA" id="ARBA00011881"/>
    </source>
</evidence>
<comment type="similarity">
    <text evidence="6">Belongs to the aldehyde dehydrogenase family.</text>
</comment>
<evidence type="ECO:0000313" key="8">
    <source>
        <dbReference type="EMBL" id="MCW5322642.1"/>
    </source>
</evidence>
<dbReference type="PANTHER" id="PTHR43521:SF1">
    <property type="entry name" value="ALPHA-AMINOADIPIC SEMIALDEHYDE DEHYDROGENASE"/>
    <property type="match status" value="1"/>
</dbReference>
<evidence type="ECO:0000256" key="3">
    <source>
        <dbReference type="ARBA" id="ARBA00023027"/>
    </source>
</evidence>
<dbReference type="Pfam" id="PF00171">
    <property type="entry name" value="Aldedh"/>
    <property type="match status" value="1"/>
</dbReference>
<gene>
    <name evidence="8" type="ORF">D5039_16245</name>
</gene>
<dbReference type="InterPro" id="IPR044638">
    <property type="entry name" value="ALDH7A1-like"/>
</dbReference>
<dbReference type="InterPro" id="IPR016162">
    <property type="entry name" value="Ald_DH_N"/>
</dbReference>
<evidence type="ECO:0000256" key="5">
    <source>
        <dbReference type="PROSITE-ProRule" id="PRU10007"/>
    </source>
</evidence>
<dbReference type="EMBL" id="QZCW01000003">
    <property type="protein sequence ID" value="MCW5322642.1"/>
    <property type="molecule type" value="Genomic_DNA"/>
</dbReference>